<evidence type="ECO:0000313" key="3">
    <source>
        <dbReference type="Proteomes" id="UP000051442"/>
    </source>
</evidence>
<feature type="transmembrane region" description="Helical" evidence="1">
    <location>
        <begin position="20"/>
        <end position="38"/>
    </location>
</feature>
<sequence length="258" mass="29478">MGTLVKQELFKLYKKNSTWISAFFLLAAEAFFAILSRIYPKTFEPAATFESLYFARPIIIFFMIAACATIITMEFQYGTIKEVLYRRYSRGQILVSKWLAMFIYSVFWYVLSLGMALVMKAILFGHHLDLDKGVGDGLTIFTRTLEISAATFVTLWLLLSLVFLLANVFTSSSAAVSVGIIGYFATSIVGQLLIMLIQKWEWAKWNPLTMLLYPNALAHPGTYQALVKLSSFEMFVGNVIYIAIFLWIGFYVFRRRNV</sequence>
<dbReference type="Proteomes" id="UP000051442">
    <property type="component" value="Unassembled WGS sequence"/>
</dbReference>
<dbReference type="PANTHER" id="PTHR37305">
    <property type="entry name" value="INTEGRAL MEMBRANE PROTEIN-RELATED"/>
    <property type="match status" value="1"/>
</dbReference>
<feature type="transmembrane region" description="Helical" evidence="1">
    <location>
        <begin position="235"/>
        <end position="253"/>
    </location>
</feature>
<feature type="transmembrane region" description="Helical" evidence="1">
    <location>
        <begin position="176"/>
        <end position="197"/>
    </location>
</feature>
<name>A0A0R2EXY7_9LACO</name>
<feature type="transmembrane region" description="Helical" evidence="1">
    <location>
        <begin position="147"/>
        <end position="169"/>
    </location>
</feature>
<keyword evidence="3" id="KW-1185">Reference proteome</keyword>
<organism evidence="2 3">
    <name type="scientific">Secundilactobacillus similis DSM 23365 = JCM 2765</name>
    <dbReference type="NCBI Taxonomy" id="1423804"/>
    <lineage>
        <taxon>Bacteria</taxon>
        <taxon>Bacillati</taxon>
        <taxon>Bacillota</taxon>
        <taxon>Bacilli</taxon>
        <taxon>Lactobacillales</taxon>
        <taxon>Lactobacillaceae</taxon>
        <taxon>Secundilactobacillus</taxon>
    </lineage>
</organism>
<dbReference type="STRING" id="1423804.FD14_GL001309"/>
<feature type="transmembrane region" description="Helical" evidence="1">
    <location>
        <begin position="98"/>
        <end position="127"/>
    </location>
</feature>
<feature type="transmembrane region" description="Helical" evidence="1">
    <location>
        <begin position="58"/>
        <end position="77"/>
    </location>
</feature>
<dbReference type="Pfam" id="PF12730">
    <property type="entry name" value="ABC2_membrane_4"/>
    <property type="match status" value="1"/>
</dbReference>
<comment type="caution">
    <text evidence="2">The sequence shown here is derived from an EMBL/GenBank/DDBJ whole genome shotgun (WGS) entry which is preliminary data.</text>
</comment>
<evidence type="ECO:0000256" key="1">
    <source>
        <dbReference type="SAM" id="Phobius"/>
    </source>
</evidence>
<keyword evidence="1" id="KW-1133">Transmembrane helix</keyword>
<reference evidence="2 3" key="1">
    <citation type="journal article" date="2015" name="Genome Announc.">
        <title>Expanding the biotechnology potential of lactobacilli through comparative genomics of 213 strains and associated genera.</title>
        <authorList>
            <person name="Sun Z."/>
            <person name="Harris H.M."/>
            <person name="McCann A."/>
            <person name="Guo C."/>
            <person name="Argimon S."/>
            <person name="Zhang W."/>
            <person name="Yang X."/>
            <person name="Jeffery I.B."/>
            <person name="Cooney J.C."/>
            <person name="Kagawa T.F."/>
            <person name="Liu W."/>
            <person name="Song Y."/>
            <person name="Salvetti E."/>
            <person name="Wrobel A."/>
            <person name="Rasinkangas P."/>
            <person name="Parkhill J."/>
            <person name="Rea M.C."/>
            <person name="O'Sullivan O."/>
            <person name="Ritari J."/>
            <person name="Douillard F.P."/>
            <person name="Paul Ross R."/>
            <person name="Yang R."/>
            <person name="Briner A.E."/>
            <person name="Felis G.E."/>
            <person name="de Vos W.M."/>
            <person name="Barrangou R."/>
            <person name="Klaenhammer T.R."/>
            <person name="Caufield P.W."/>
            <person name="Cui Y."/>
            <person name="Zhang H."/>
            <person name="O'Toole P.W."/>
        </authorList>
    </citation>
    <scope>NUCLEOTIDE SEQUENCE [LARGE SCALE GENOMIC DNA]</scope>
    <source>
        <strain evidence="2 3">DSM 23365</strain>
    </source>
</reference>
<evidence type="ECO:0000313" key="2">
    <source>
        <dbReference type="EMBL" id="KRN21185.1"/>
    </source>
</evidence>
<gene>
    <name evidence="2" type="ORF">FD14_GL001309</name>
</gene>
<keyword evidence="1" id="KW-0812">Transmembrane</keyword>
<dbReference type="AlphaFoldDB" id="A0A0R2EXY7"/>
<dbReference type="PATRIC" id="fig|1423804.4.peg.1409"/>
<proteinExistence type="predicted"/>
<dbReference type="RefSeq" id="WP_054733359.1">
    <property type="nucleotide sequence ID" value="NZ_AYZM01000125.1"/>
</dbReference>
<protein>
    <submittedName>
        <fullName evidence="2">ABC superfamily ATP binding cassette transporter, membrane protein</fullName>
    </submittedName>
</protein>
<dbReference type="OrthoDB" id="2295852at2"/>
<keyword evidence="1" id="KW-0472">Membrane</keyword>
<accession>A0A0R2EXY7</accession>
<dbReference type="PANTHER" id="PTHR37305:SF1">
    <property type="entry name" value="MEMBRANE PROTEIN"/>
    <property type="match status" value="1"/>
</dbReference>
<dbReference type="EMBL" id="AYZM01000125">
    <property type="protein sequence ID" value="KRN21185.1"/>
    <property type="molecule type" value="Genomic_DNA"/>
</dbReference>